<evidence type="ECO:0000256" key="7">
    <source>
        <dbReference type="SAM" id="Coils"/>
    </source>
</evidence>
<evidence type="ECO:0000256" key="1">
    <source>
        <dbReference type="ARBA" id="ARBA00004442"/>
    </source>
</evidence>
<keyword evidence="3" id="KW-1134">Transmembrane beta strand</keyword>
<keyword evidence="7" id="KW-0175">Coiled coil</keyword>
<evidence type="ECO:0000256" key="2">
    <source>
        <dbReference type="ARBA" id="ARBA00022448"/>
    </source>
</evidence>
<organism evidence="8">
    <name type="scientific">hydrothermal vent metagenome</name>
    <dbReference type="NCBI Taxonomy" id="652676"/>
    <lineage>
        <taxon>unclassified sequences</taxon>
        <taxon>metagenomes</taxon>
        <taxon>ecological metagenomes</taxon>
    </lineage>
</organism>
<keyword evidence="6" id="KW-0998">Cell outer membrane</keyword>
<name>A0A3B1AEG8_9ZZZZ</name>
<feature type="coiled-coil region" evidence="7">
    <location>
        <begin position="322"/>
        <end position="349"/>
    </location>
</feature>
<dbReference type="EMBL" id="UOFS01000054">
    <property type="protein sequence ID" value="VAX02202.1"/>
    <property type="molecule type" value="Genomic_DNA"/>
</dbReference>
<dbReference type="SUPFAM" id="SSF56954">
    <property type="entry name" value="Outer membrane efflux proteins (OEP)"/>
    <property type="match status" value="1"/>
</dbReference>
<evidence type="ECO:0000256" key="5">
    <source>
        <dbReference type="ARBA" id="ARBA00023136"/>
    </source>
</evidence>
<gene>
    <name evidence="8" type="ORF">MNBD_GAMMA22-455</name>
</gene>
<dbReference type="GO" id="GO:1990281">
    <property type="term" value="C:efflux pump complex"/>
    <property type="evidence" value="ECO:0007669"/>
    <property type="project" value="TreeGrafter"/>
</dbReference>
<sequence length="441" mass="48983">MNYIKLTFSLLLLISSAVTQAADLKQVFKDALTNDPIYKATIAANNAQIENESIALSLVLPTLSLSGNVAKNDTTTTIGAIKSPSDFESNGYSLSIKQTIYNHDYFTQLSQTDESTAIAKANFVLAKQELILRVASSYYSVLGASDNLEFAVAEKKSIQQQLHQTKQRFDVGLTAITDVHEAQSRFDQSVASEIGAKNLLAINKEKLREITGILYPVFKGLKENTPLLSPEPNDVKQWITTAINTNQSLFVAAKNMSISKLEISRAQSGHYPKLDFIASKNTSNSTTSFDGINYIDIERESTTLSVQLSIALYEGGRTSSRSQKAQYQYQQARELYEQQRRQTERETRTAYLTVLADISQVKALKQALASSKIALKATQAGFEVGTRTAVDVLNSQRELFRAQRNYAQARYEYILETLRLRLAAGTLLESDINNVNAWLVI</sequence>
<dbReference type="InterPro" id="IPR003423">
    <property type="entry name" value="OMP_efflux"/>
</dbReference>
<dbReference type="GO" id="GO:0015562">
    <property type="term" value="F:efflux transmembrane transporter activity"/>
    <property type="evidence" value="ECO:0007669"/>
    <property type="project" value="InterPro"/>
</dbReference>
<dbReference type="Gene3D" id="1.20.1600.10">
    <property type="entry name" value="Outer membrane efflux proteins (OEP)"/>
    <property type="match status" value="1"/>
</dbReference>
<dbReference type="InterPro" id="IPR051906">
    <property type="entry name" value="TolC-like"/>
</dbReference>
<dbReference type="GO" id="GO:0015288">
    <property type="term" value="F:porin activity"/>
    <property type="evidence" value="ECO:0007669"/>
    <property type="project" value="TreeGrafter"/>
</dbReference>
<keyword evidence="4" id="KW-0812">Transmembrane</keyword>
<dbReference type="PANTHER" id="PTHR30026:SF20">
    <property type="entry name" value="OUTER MEMBRANE PROTEIN TOLC"/>
    <property type="match status" value="1"/>
</dbReference>
<evidence type="ECO:0000256" key="3">
    <source>
        <dbReference type="ARBA" id="ARBA00022452"/>
    </source>
</evidence>
<comment type="subcellular location">
    <subcellularLocation>
        <location evidence="1">Cell outer membrane</location>
    </subcellularLocation>
</comment>
<accession>A0A3B1AEG8</accession>
<protein>
    <submittedName>
        <fullName evidence="8">Outer membrane channel TolC (OpmH)</fullName>
    </submittedName>
</protein>
<reference evidence="8" key="1">
    <citation type="submission" date="2018-06" db="EMBL/GenBank/DDBJ databases">
        <authorList>
            <person name="Zhirakovskaya E."/>
        </authorList>
    </citation>
    <scope>NUCLEOTIDE SEQUENCE</scope>
</reference>
<evidence type="ECO:0000256" key="6">
    <source>
        <dbReference type="ARBA" id="ARBA00023237"/>
    </source>
</evidence>
<evidence type="ECO:0000313" key="8">
    <source>
        <dbReference type="EMBL" id="VAX02202.1"/>
    </source>
</evidence>
<dbReference type="AlphaFoldDB" id="A0A3B1AEG8"/>
<dbReference type="GO" id="GO:0009279">
    <property type="term" value="C:cell outer membrane"/>
    <property type="evidence" value="ECO:0007669"/>
    <property type="project" value="UniProtKB-SubCell"/>
</dbReference>
<keyword evidence="2" id="KW-0813">Transport</keyword>
<evidence type="ECO:0000256" key="4">
    <source>
        <dbReference type="ARBA" id="ARBA00022692"/>
    </source>
</evidence>
<dbReference type="NCBIfam" id="TIGR01844">
    <property type="entry name" value="type_I_sec_TolC"/>
    <property type="match status" value="1"/>
</dbReference>
<proteinExistence type="predicted"/>
<dbReference type="PANTHER" id="PTHR30026">
    <property type="entry name" value="OUTER MEMBRANE PROTEIN TOLC"/>
    <property type="match status" value="1"/>
</dbReference>
<keyword evidence="5" id="KW-0472">Membrane</keyword>
<dbReference type="Pfam" id="PF02321">
    <property type="entry name" value="OEP"/>
    <property type="match status" value="2"/>
</dbReference>
<dbReference type="InterPro" id="IPR010130">
    <property type="entry name" value="T1SS_OMP_TolC"/>
</dbReference>